<keyword evidence="2" id="KW-0547">Nucleotide-binding</keyword>
<dbReference type="PROSITE" id="PS50893">
    <property type="entry name" value="ABC_TRANSPORTER_2"/>
    <property type="match status" value="1"/>
</dbReference>
<name>A0ABW4TM69_9ACTN</name>
<evidence type="ECO:0000256" key="3">
    <source>
        <dbReference type="ARBA" id="ARBA00022840"/>
    </source>
</evidence>
<gene>
    <name evidence="5" type="ORF">ACFSDE_07180</name>
</gene>
<evidence type="ECO:0000256" key="1">
    <source>
        <dbReference type="ARBA" id="ARBA00022448"/>
    </source>
</evidence>
<evidence type="ECO:0000256" key="2">
    <source>
        <dbReference type="ARBA" id="ARBA00022741"/>
    </source>
</evidence>
<keyword evidence="6" id="KW-1185">Reference proteome</keyword>
<keyword evidence="1" id="KW-0813">Transport</keyword>
<proteinExistence type="predicted"/>
<evidence type="ECO:0000313" key="6">
    <source>
        <dbReference type="Proteomes" id="UP001597351"/>
    </source>
</evidence>
<dbReference type="Pfam" id="PF00005">
    <property type="entry name" value="ABC_tran"/>
    <property type="match status" value="1"/>
</dbReference>
<dbReference type="GO" id="GO:0005524">
    <property type="term" value="F:ATP binding"/>
    <property type="evidence" value="ECO:0007669"/>
    <property type="project" value="UniProtKB-KW"/>
</dbReference>
<dbReference type="InterPro" id="IPR027417">
    <property type="entry name" value="P-loop_NTPase"/>
</dbReference>
<feature type="domain" description="ABC transporter" evidence="4">
    <location>
        <begin position="10"/>
        <end position="251"/>
    </location>
</feature>
<dbReference type="RefSeq" id="WP_343916841.1">
    <property type="nucleotide sequence ID" value="NZ_BAAAJT010000002.1"/>
</dbReference>
<reference evidence="6" key="1">
    <citation type="journal article" date="2019" name="Int. J. Syst. Evol. Microbiol.">
        <title>The Global Catalogue of Microorganisms (GCM) 10K type strain sequencing project: providing services to taxonomists for standard genome sequencing and annotation.</title>
        <authorList>
            <consortium name="The Broad Institute Genomics Platform"/>
            <consortium name="The Broad Institute Genome Sequencing Center for Infectious Disease"/>
            <person name="Wu L."/>
            <person name="Ma J."/>
        </authorList>
    </citation>
    <scope>NUCLEOTIDE SEQUENCE [LARGE SCALE GENOMIC DNA]</scope>
    <source>
        <strain evidence="6">CGMCC 1.12477</strain>
    </source>
</reference>
<keyword evidence="3 5" id="KW-0067">ATP-binding</keyword>
<organism evidence="5 6">
    <name type="scientific">Nocardioides aestuarii</name>
    <dbReference type="NCBI Taxonomy" id="252231"/>
    <lineage>
        <taxon>Bacteria</taxon>
        <taxon>Bacillati</taxon>
        <taxon>Actinomycetota</taxon>
        <taxon>Actinomycetes</taxon>
        <taxon>Propionibacteriales</taxon>
        <taxon>Nocardioidaceae</taxon>
        <taxon>Nocardioides</taxon>
    </lineage>
</organism>
<accession>A0ABW4TM69</accession>
<comment type="caution">
    <text evidence="5">The sequence shown here is derived from an EMBL/GenBank/DDBJ whole genome shotgun (WGS) entry which is preliminary data.</text>
</comment>
<dbReference type="InterPro" id="IPR003593">
    <property type="entry name" value="AAA+_ATPase"/>
</dbReference>
<dbReference type="PANTHER" id="PTHR24220">
    <property type="entry name" value="IMPORT ATP-BINDING PROTEIN"/>
    <property type="match status" value="1"/>
</dbReference>
<dbReference type="Gene3D" id="3.40.50.300">
    <property type="entry name" value="P-loop containing nucleotide triphosphate hydrolases"/>
    <property type="match status" value="1"/>
</dbReference>
<dbReference type="InterPro" id="IPR003439">
    <property type="entry name" value="ABC_transporter-like_ATP-bd"/>
</dbReference>
<evidence type="ECO:0000313" key="5">
    <source>
        <dbReference type="EMBL" id="MFD1946568.1"/>
    </source>
</evidence>
<evidence type="ECO:0000259" key="4">
    <source>
        <dbReference type="PROSITE" id="PS50893"/>
    </source>
</evidence>
<sequence>MSPTDTQPQIHCDGLVRIYKRKGVEVVALQGLDLRVEPGELVAIVGASGSGKSTLLNILSGLDAPSAGRAVVAGHDLLAMGRAERRQYRLRTCGFVWQRSGDNLVPYLSAAENVALPQRLGGRSRSERSQRTGELLDQLGIADVADERPDALTGGQQQRLAVAVALANGPQVLFCDEPTGDLDTAESQEVYAALQQVNETHGTTVVIVTHDPTVTAEVRRTVAIRDGRTSSETLRRRAGEGEHHVAEEYAVLDRAGRLQLPHDFVAALGLQHRVRLELVDDHIQIWPEDPR</sequence>
<protein>
    <submittedName>
        <fullName evidence="5">ABC transporter ATP-binding protein</fullName>
    </submittedName>
</protein>
<dbReference type="SMART" id="SM00382">
    <property type="entry name" value="AAA"/>
    <property type="match status" value="1"/>
</dbReference>
<dbReference type="SUPFAM" id="SSF52540">
    <property type="entry name" value="P-loop containing nucleoside triphosphate hydrolases"/>
    <property type="match status" value="1"/>
</dbReference>
<dbReference type="InterPro" id="IPR017911">
    <property type="entry name" value="MacB-like_ATP-bd"/>
</dbReference>
<dbReference type="PANTHER" id="PTHR24220:SF685">
    <property type="entry name" value="ABC TRANSPORTER RELATED"/>
    <property type="match status" value="1"/>
</dbReference>
<dbReference type="InterPro" id="IPR015854">
    <property type="entry name" value="ABC_transpr_LolD-like"/>
</dbReference>
<dbReference type="CDD" id="cd03255">
    <property type="entry name" value="ABC_MJ0796_LolCDE_FtsE"/>
    <property type="match status" value="1"/>
</dbReference>
<dbReference type="EMBL" id="JBHUGD010000003">
    <property type="protein sequence ID" value="MFD1946568.1"/>
    <property type="molecule type" value="Genomic_DNA"/>
</dbReference>
<dbReference type="Proteomes" id="UP001597351">
    <property type="component" value="Unassembled WGS sequence"/>
</dbReference>